<protein>
    <recommendedName>
        <fullName evidence="3">DUF19 domain-containing protein</fullName>
    </recommendedName>
</protein>
<evidence type="ECO:0008006" key="3">
    <source>
        <dbReference type="Google" id="ProtNLM"/>
    </source>
</evidence>
<comment type="caution">
    <text evidence="2">The sequence shown here is derived from an EMBL/GenBank/DDBJ whole genome shotgun (WGS) entry which is preliminary data.</text>
</comment>
<dbReference type="Proteomes" id="UP000828236">
    <property type="component" value="Unassembled WGS sequence"/>
</dbReference>
<organism evidence="2">
    <name type="scientific">Dermatophagoides farinae</name>
    <name type="common">American house dust mite</name>
    <dbReference type="NCBI Taxonomy" id="6954"/>
    <lineage>
        <taxon>Eukaryota</taxon>
        <taxon>Metazoa</taxon>
        <taxon>Ecdysozoa</taxon>
        <taxon>Arthropoda</taxon>
        <taxon>Chelicerata</taxon>
        <taxon>Arachnida</taxon>
        <taxon>Acari</taxon>
        <taxon>Acariformes</taxon>
        <taxon>Sarcoptiformes</taxon>
        <taxon>Astigmata</taxon>
        <taxon>Psoroptidia</taxon>
        <taxon>Analgoidea</taxon>
        <taxon>Pyroglyphidae</taxon>
        <taxon>Dermatophagoidinae</taxon>
        <taxon>Dermatophagoides</taxon>
    </lineage>
</organism>
<sequence length="281" mass="33122">MENKYPSSSFFIRFVFIVIVIIVGSNHHQSYGHVNRNETNKNCNDERKLQTDLIVQYFITFGKNGRSFPETFTQLNDFCDESKQSLEKIEKYYLECESKYNQDLSKIGVYSLRHIIRTFCRLKPSDIDTTNKHQSNRRKKSMKKLKRLLAVAPCLNRYNLNFKCLDRYAERSWPLVKAPIGNRKISYICCNYVDAMECLDRFITDIDCIRHERQLLTEFVDDMFLNMINALCIGDNAADSDRCERLKSTRPKFKNSTEEKSVHKFKSFLMASFEILNSIQE</sequence>
<reference evidence="2" key="1">
    <citation type="submission" date="2020-06" db="EMBL/GenBank/DDBJ databases">
        <authorList>
            <person name="Ji K."/>
            <person name="Li J."/>
        </authorList>
    </citation>
    <scope>NUCLEOTIDE SEQUENCE</scope>
    <source>
        <strain evidence="2">JKM2019</strain>
        <tissue evidence="2">Whole body</tissue>
    </source>
</reference>
<proteinExistence type="predicted"/>
<feature type="transmembrane region" description="Helical" evidence="1">
    <location>
        <begin position="6"/>
        <end position="26"/>
    </location>
</feature>
<reference evidence="2" key="2">
    <citation type="journal article" date="2021" name="World Allergy Organ. J.">
        <title>Chromosome-level assembly of Dermatophagoides farinae genome and transcriptome reveals two novel allergens Der f 37 and Der f 39.</title>
        <authorList>
            <person name="Chen J."/>
            <person name="Cai Z."/>
            <person name="Fan D."/>
            <person name="Hu J."/>
            <person name="Hou Y."/>
            <person name="He Y."/>
            <person name="Zhang Z."/>
            <person name="Zhao Z."/>
            <person name="Gao P."/>
            <person name="Hu W."/>
            <person name="Sun J."/>
            <person name="Li J."/>
            <person name="Ji K."/>
        </authorList>
    </citation>
    <scope>NUCLEOTIDE SEQUENCE</scope>
    <source>
        <strain evidence="2">JKM2019</strain>
    </source>
</reference>
<keyword evidence="1" id="KW-0812">Transmembrane</keyword>
<evidence type="ECO:0000256" key="1">
    <source>
        <dbReference type="SAM" id="Phobius"/>
    </source>
</evidence>
<name>A0A9D4SIN7_DERFA</name>
<evidence type="ECO:0000313" key="2">
    <source>
        <dbReference type="EMBL" id="KAH7642876.1"/>
    </source>
</evidence>
<dbReference type="EMBL" id="SDOV01000003">
    <property type="protein sequence ID" value="KAH7642876.1"/>
    <property type="molecule type" value="Genomic_DNA"/>
</dbReference>
<keyword evidence="1" id="KW-1133">Transmembrane helix</keyword>
<keyword evidence="1" id="KW-0472">Membrane</keyword>
<gene>
    <name evidence="2" type="ORF">HUG17_9567</name>
</gene>
<accession>A0A9D4SIN7</accession>
<dbReference type="AlphaFoldDB" id="A0A9D4SIN7"/>